<evidence type="ECO:0000313" key="3">
    <source>
        <dbReference type="Proteomes" id="UP000624703"/>
    </source>
</evidence>
<dbReference type="RefSeq" id="WP_200309845.1">
    <property type="nucleotide sequence ID" value="NZ_JAENIM010000009.1"/>
</dbReference>
<accession>A0A8J7MB52</accession>
<proteinExistence type="predicted"/>
<dbReference type="EMBL" id="JAENIM010000009">
    <property type="protein sequence ID" value="MBK1789803.1"/>
    <property type="molecule type" value="Genomic_DNA"/>
</dbReference>
<name>A0A8J7MB52_9BACT</name>
<sequence>MLAASAAEVPDFEKAFAGEAQIVDTKMMGMRVLGYSTEKDPAEIKKQLKEFLGDSWGEVEILDEMMEGAKGPLEAQGMELLAMSNFTSKEISGLQVMCMLLTAPQLNLAEGEHMLQLMVMGLPEPEKAEPAADKAEEKPVEEVSSADESATDGE</sequence>
<evidence type="ECO:0000256" key="1">
    <source>
        <dbReference type="SAM" id="MobiDB-lite"/>
    </source>
</evidence>
<keyword evidence="3" id="KW-1185">Reference proteome</keyword>
<feature type="region of interest" description="Disordered" evidence="1">
    <location>
        <begin position="124"/>
        <end position="154"/>
    </location>
</feature>
<feature type="compositionally biased region" description="Basic and acidic residues" evidence="1">
    <location>
        <begin position="124"/>
        <end position="141"/>
    </location>
</feature>
<organism evidence="2 3">
    <name type="scientific">Persicirhabdus sediminis</name>
    <dbReference type="NCBI Taxonomy" id="454144"/>
    <lineage>
        <taxon>Bacteria</taxon>
        <taxon>Pseudomonadati</taxon>
        <taxon>Verrucomicrobiota</taxon>
        <taxon>Verrucomicrobiia</taxon>
        <taxon>Verrucomicrobiales</taxon>
        <taxon>Verrucomicrobiaceae</taxon>
        <taxon>Persicirhabdus</taxon>
    </lineage>
</organism>
<dbReference type="Proteomes" id="UP000624703">
    <property type="component" value="Unassembled WGS sequence"/>
</dbReference>
<protein>
    <submittedName>
        <fullName evidence="2">Uncharacterized protein</fullName>
    </submittedName>
</protein>
<gene>
    <name evidence="2" type="ORF">JIN82_01405</name>
</gene>
<reference evidence="2" key="1">
    <citation type="submission" date="2021-01" db="EMBL/GenBank/DDBJ databases">
        <title>Modified the classification status of verrucomicrobia.</title>
        <authorList>
            <person name="Feng X."/>
        </authorList>
    </citation>
    <scope>NUCLEOTIDE SEQUENCE</scope>
    <source>
        <strain evidence="2">_KCTC 22039</strain>
    </source>
</reference>
<comment type="caution">
    <text evidence="2">The sequence shown here is derived from an EMBL/GenBank/DDBJ whole genome shotgun (WGS) entry which is preliminary data.</text>
</comment>
<dbReference type="AlphaFoldDB" id="A0A8J7MB52"/>
<evidence type="ECO:0000313" key="2">
    <source>
        <dbReference type="EMBL" id="MBK1789803.1"/>
    </source>
</evidence>